<sequence length="70" mass="8011">MEDFSEALRLLDDKNLVWSEDFESIRKNLALLMAKAWEMEYAGLEPELGDLALNLVRGQNARESHTAETD</sequence>
<evidence type="ECO:0000313" key="1">
    <source>
        <dbReference type="EMBL" id="CAB4157676.1"/>
    </source>
</evidence>
<protein>
    <submittedName>
        <fullName evidence="1">Uncharacterized protein</fullName>
    </submittedName>
</protein>
<name>A0A6J5NIV8_9CAUD</name>
<gene>
    <name evidence="1" type="ORF">UFOVP692_36</name>
</gene>
<organism evidence="1">
    <name type="scientific">uncultured Caudovirales phage</name>
    <dbReference type="NCBI Taxonomy" id="2100421"/>
    <lineage>
        <taxon>Viruses</taxon>
        <taxon>Duplodnaviria</taxon>
        <taxon>Heunggongvirae</taxon>
        <taxon>Uroviricota</taxon>
        <taxon>Caudoviricetes</taxon>
        <taxon>Peduoviridae</taxon>
        <taxon>Maltschvirus</taxon>
        <taxon>Maltschvirus maltsch</taxon>
    </lineage>
</organism>
<dbReference type="EMBL" id="LR796658">
    <property type="protein sequence ID" value="CAB4157676.1"/>
    <property type="molecule type" value="Genomic_DNA"/>
</dbReference>
<proteinExistence type="predicted"/>
<accession>A0A6J5NIV8</accession>
<reference evidence="1" key="1">
    <citation type="submission" date="2020-04" db="EMBL/GenBank/DDBJ databases">
        <authorList>
            <person name="Chiriac C."/>
            <person name="Salcher M."/>
            <person name="Ghai R."/>
            <person name="Kavagutti S V."/>
        </authorList>
    </citation>
    <scope>NUCLEOTIDE SEQUENCE</scope>
</reference>